<evidence type="ECO:0000313" key="2">
    <source>
        <dbReference type="Proteomes" id="UP000194664"/>
    </source>
</evidence>
<gene>
    <name evidence="1" type="ORF">BVC71_06540</name>
</gene>
<proteinExistence type="predicted"/>
<dbReference type="InterPro" id="IPR010775">
    <property type="entry name" value="DUF1365"/>
</dbReference>
<dbReference type="RefSeq" id="WP_086450849.1">
    <property type="nucleotide sequence ID" value="NZ_MSPP01000002.1"/>
</dbReference>
<protein>
    <submittedName>
        <fullName evidence="1">Cyclopropane-fatty-acyl-phospholipid synthase</fullName>
    </submittedName>
</protein>
<organism evidence="1 2">
    <name type="scientific">Marivivens niveibacter</name>
    <dbReference type="NCBI Taxonomy" id="1930667"/>
    <lineage>
        <taxon>Bacteria</taxon>
        <taxon>Pseudomonadati</taxon>
        <taxon>Pseudomonadota</taxon>
        <taxon>Alphaproteobacteria</taxon>
        <taxon>Rhodobacterales</taxon>
        <taxon>Paracoccaceae</taxon>
        <taxon>Marivivens group</taxon>
        <taxon>Marivivens</taxon>
    </lineage>
</organism>
<keyword evidence="2" id="KW-1185">Reference proteome</keyword>
<dbReference type="EMBL" id="MSPP01000002">
    <property type="protein sequence ID" value="OUD09504.1"/>
    <property type="molecule type" value="Genomic_DNA"/>
</dbReference>
<reference evidence="1 2" key="1">
    <citation type="submission" date="2016-12" db="EMBL/GenBank/DDBJ databases">
        <title>The draft genome sequence of HSLHS2.</title>
        <authorList>
            <person name="Hu D."/>
            <person name="Wang L."/>
            <person name="Shao Z."/>
        </authorList>
    </citation>
    <scope>NUCLEOTIDE SEQUENCE [LARGE SCALE GENOMIC DNA]</scope>
    <source>
        <strain evidence="1">MCCC 1A06712</strain>
    </source>
</reference>
<name>A0A251WZL0_9RHOB</name>
<accession>A0A251WZL0</accession>
<sequence>MTAVEHVSGETFHGRRGAIRNAFRYSVDYVMLDLESDDRGPIGFGKNRLGLWSVRDRDCGGPPNQGRGAAWAREVLDRFQLQCDGNIRFLTQPRVAGYVFNPVSFWLCHDISGQLRVVIAEVTNTFGDRHCYICHNPDMEPISRDRWITARKVMHVSPFQPLEGEYKFRFDIGYNKIEIVIDFLRDGGGVVATLRGDRKPLKTSAMIVASVRRPFASLRVMGLIHWQAFRLWRKGAPYRTRPEPPQHHVSAQEATR</sequence>
<dbReference type="Proteomes" id="UP000194664">
    <property type="component" value="Unassembled WGS sequence"/>
</dbReference>
<evidence type="ECO:0000313" key="1">
    <source>
        <dbReference type="EMBL" id="OUD09504.1"/>
    </source>
</evidence>
<comment type="caution">
    <text evidence="1">The sequence shown here is derived from an EMBL/GenBank/DDBJ whole genome shotgun (WGS) entry which is preliminary data.</text>
</comment>
<dbReference type="PANTHER" id="PTHR33973">
    <property type="entry name" value="OS07G0153300 PROTEIN"/>
    <property type="match status" value="1"/>
</dbReference>
<dbReference type="Pfam" id="PF07103">
    <property type="entry name" value="DUF1365"/>
    <property type="match status" value="1"/>
</dbReference>
<dbReference type="PANTHER" id="PTHR33973:SF4">
    <property type="entry name" value="OS07G0153300 PROTEIN"/>
    <property type="match status" value="1"/>
</dbReference>
<dbReference type="AlphaFoldDB" id="A0A251WZL0"/>
<dbReference type="OrthoDB" id="9778801at2"/>